<reference evidence="2 3" key="1">
    <citation type="submission" date="2024-04" db="EMBL/GenBank/DDBJ databases">
        <title>Phyllosticta paracitricarpa is synonymous to the EU quarantine fungus P. citricarpa based on phylogenomic analyses.</title>
        <authorList>
            <consortium name="Lawrence Berkeley National Laboratory"/>
            <person name="Van Ingen-Buijs V.A."/>
            <person name="Van Westerhoven A.C."/>
            <person name="Haridas S."/>
            <person name="Skiadas P."/>
            <person name="Martin F."/>
            <person name="Groenewald J.Z."/>
            <person name="Crous P.W."/>
            <person name="Seidl M.F."/>
        </authorList>
    </citation>
    <scope>NUCLEOTIDE SEQUENCE [LARGE SCALE GENOMIC DNA]</scope>
    <source>
        <strain evidence="2 3">CBS 122670</strain>
    </source>
</reference>
<feature type="transmembrane region" description="Helical" evidence="1">
    <location>
        <begin position="156"/>
        <end position="178"/>
    </location>
</feature>
<keyword evidence="1" id="KW-1133">Transmembrane helix</keyword>
<dbReference type="EMBL" id="JBBPDW010000004">
    <property type="protein sequence ID" value="KAK7553732.1"/>
    <property type="molecule type" value="Genomic_DNA"/>
</dbReference>
<sequence length="284" mass="31491">MEFRIKSSKRAHAESADNFEFKKTIYQTGSLSCQMASLITCPDRLMTSSILGATAFFQRASSTYSTSIRAVTCRSEGKRDPRRTKCKVCQLIWLSLSTRNTAVLIDSSQALITGFPNSTRCILGYSSSDISMCAFGSSLLSWSSRTRSTRRLRQPAFSFTLSKVLILSVATFSMFLLFRVLCIPISNGADPVRWRLIMSSTPRVTTSAWRDVNSGFSPSLKDLNFVGRGSSLGHPIRQGSSAMRALIWASLSFIWRPGRDLAVVEARVVVVWSACKAYMLVIGR</sequence>
<keyword evidence="1" id="KW-0812">Transmembrane</keyword>
<dbReference type="Proteomes" id="UP001365128">
    <property type="component" value="Unassembled WGS sequence"/>
</dbReference>
<keyword evidence="1" id="KW-0472">Membrane</keyword>
<keyword evidence="3" id="KW-1185">Reference proteome</keyword>
<evidence type="ECO:0000313" key="3">
    <source>
        <dbReference type="Proteomes" id="UP001365128"/>
    </source>
</evidence>
<proteinExistence type="predicted"/>
<evidence type="ECO:0000313" key="2">
    <source>
        <dbReference type="EMBL" id="KAK7553732.1"/>
    </source>
</evidence>
<evidence type="ECO:0000256" key="1">
    <source>
        <dbReference type="SAM" id="Phobius"/>
    </source>
</evidence>
<gene>
    <name evidence="2" type="ORF">IWX46DRAFT_298946</name>
</gene>
<name>A0ABR1MPD3_9PEZI</name>
<accession>A0ABR1MPD3</accession>
<comment type="caution">
    <text evidence="2">The sequence shown here is derived from an EMBL/GenBank/DDBJ whole genome shotgun (WGS) entry which is preliminary data.</text>
</comment>
<protein>
    <submittedName>
        <fullName evidence="2">Uncharacterized protein</fullName>
    </submittedName>
</protein>
<organism evidence="2 3">
    <name type="scientific">Phyllosticta citricarpa</name>
    <dbReference type="NCBI Taxonomy" id="55181"/>
    <lineage>
        <taxon>Eukaryota</taxon>
        <taxon>Fungi</taxon>
        <taxon>Dikarya</taxon>
        <taxon>Ascomycota</taxon>
        <taxon>Pezizomycotina</taxon>
        <taxon>Dothideomycetes</taxon>
        <taxon>Dothideomycetes incertae sedis</taxon>
        <taxon>Botryosphaeriales</taxon>
        <taxon>Phyllostictaceae</taxon>
        <taxon>Phyllosticta</taxon>
    </lineage>
</organism>